<dbReference type="RefSeq" id="WP_102365598.1">
    <property type="nucleotide sequence ID" value="NZ_CP020991.1"/>
</dbReference>
<dbReference type="KEGG" id="mpec:B9O19_01225"/>
<evidence type="ECO:0000256" key="1">
    <source>
        <dbReference type="ARBA" id="ARBA00022737"/>
    </source>
</evidence>
<evidence type="ECO:0000313" key="4">
    <source>
        <dbReference type="EMBL" id="AUO19386.1"/>
    </source>
</evidence>
<accession>A0A2K9P2C2</accession>
<gene>
    <name evidence="4" type="ORF">B9O19_01225</name>
</gene>
<evidence type="ECO:0000256" key="2">
    <source>
        <dbReference type="SAM" id="SignalP"/>
    </source>
</evidence>
<dbReference type="AlphaFoldDB" id="A0A2K9P2C2"/>
<feature type="signal peptide" evidence="2">
    <location>
        <begin position="1"/>
        <end position="26"/>
    </location>
</feature>
<dbReference type="EMBL" id="CP020991">
    <property type="protein sequence ID" value="AUO19386.1"/>
    <property type="molecule type" value="Genomic_DNA"/>
</dbReference>
<protein>
    <submittedName>
        <fullName evidence="4">S-layer domain-containing protein</fullName>
    </submittedName>
</protein>
<sequence>MKIKRFISALLCGTMLAAVLSTSVFAATFSDVENDATVAWAKQAINEMTDKGYIKGYEDGTFKPQRAVSKVETLVLMSRILGVEDSEYSQTVKWADAGYSATVNAINTTYVDELSFLMYFDVLNITDLRDYASAANANTSLLRWQAAYLMVKLAGKDDQAQSAVLDENEYSDYASIPEAARPYVAYATNLGLMNGMGNDENGKAFFSPETTLTRAQMATLLNRMMEKMDRNYIQGKVSSIDTGNKKMVVNADGKNTTCTIGDMTGIKINGENSKFSRIESQSEVMVTYTFGDVRMIETVPPEENLSVYGIVVQTSDNSGGQQITIKDSEDENNKATYTFASNCKYTIKGSQGSYGDVKAGNFVRLVLSGSKVTECSVESKTSDVSGTFVKVNAGDDNRTTITIKNSDNEQETFDVSINGVEVTRNGNIAGVRDLAKNDSVVLSLTYGKVVSIKATSETENVSGTIKEIILSETPQITLDVKGKSETYNLTASTSVKVNGVDATIYDLRPGNAATVVTDGSNISKIESSATSSTGKTTVTGKVVSINTTLKVITVTNSSGGTETVYYESGTTFLKSTTGKSITAKDIVAGSNITATGSDSTGYFVATIVISD</sequence>
<dbReference type="PROSITE" id="PS51272">
    <property type="entry name" value="SLH"/>
    <property type="match status" value="2"/>
</dbReference>
<evidence type="ECO:0000313" key="5">
    <source>
        <dbReference type="Proteomes" id="UP000235589"/>
    </source>
</evidence>
<reference evidence="4 5" key="1">
    <citation type="submission" date="2017-04" db="EMBL/GenBank/DDBJ databases">
        <title>Monoglobus pectinilyticus 14 draft genome.</title>
        <authorList>
            <person name="Kim C."/>
            <person name="Rosendale D.I."/>
            <person name="Kelly W.J."/>
            <person name="Tannock G.W."/>
            <person name="Patchett M.L."/>
            <person name="Jordens J.Z."/>
        </authorList>
    </citation>
    <scope>NUCLEOTIDE SEQUENCE [LARGE SCALE GENOMIC DNA]</scope>
    <source>
        <strain evidence="4 5">14</strain>
    </source>
</reference>
<keyword evidence="2" id="KW-0732">Signal</keyword>
<keyword evidence="5" id="KW-1185">Reference proteome</keyword>
<organism evidence="4 5">
    <name type="scientific">Monoglobus pectinilyticus</name>
    <dbReference type="NCBI Taxonomy" id="1981510"/>
    <lineage>
        <taxon>Bacteria</taxon>
        <taxon>Bacillati</taxon>
        <taxon>Bacillota</taxon>
        <taxon>Clostridia</taxon>
        <taxon>Monoglobales</taxon>
        <taxon>Monoglobaceae</taxon>
        <taxon>Monoglobus</taxon>
    </lineage>
</organism>
<name>A0A2K9P2C2_9FIRM</name>
<dbReference type="Pfam" id="PF00395">
    <property type="entry name" value="SLH"/>
    <property type="match status" value="2"/>
</dbReference>
<dbReference type="InterPro" id="IPR001119">
    <property type="entry name" value="SLH_dom"/>
</dbReference>
<dbReference type="OrthoDB" id="2065578at2"/>
<dbReference type="GeneID" id="98062630"/>
<dbReference type="Proteomes" id="UP000235589">
    <property type="component" value="Chromosome"/>
</dbReference>
<feature type="domain" description="SLH" evidence="3">
    <location>
        <begin position="26"/>
        <end position="91"/>
    </location>
</feature>
<proteinExistence type="predicted"/>
<feature type="domain" description="SLH" evidence="3">
    <location>
        <begin position="167"/>
        <end position="235"/>
    </location>
</feature>
<keyword evidence="1" id="KW-0677">Repeat</keyword>
<evidence type="ECO:0000259" key="3">
    <source>
        <dbReference type="PROSITE" id="PS51272"/>
    </source>
</evidence>
<feature type="chain" id="PRO_5014597183" evidence="2">
    <location>
        <begin position="27"/>
        <end position="611"/>
    </location>
</feature>